<name>A0ABV9QSG7_9GAMM</name>
<feature type="region of interest" description="Disordered" evidence="1">
    <location>
        <begin position="138"/>
        <end position="167"/>
    </location>
</feature>
<keyword evidence="2" id="KW-0732">Signal</keyword>
<sequence>MLRILITASLLLAALSAVAAQPAAPASDPDRIRRGRYVALIGGCNDCHTKGFAPSGGKVPESQWLTGSDLGFSGAWGTTYPGNLRTKIGAMDLPTWKAYARALTTRPPMPYWALNEMSEADLEALWAFVHSLGASGDAAPAALPPGQEPSGPAVRFPMPPPESGGKH</sequence>
<evidence type="ECO:0000313" key="4">
    <source>
        <dbReference type="Proteomes" id="UP001595886"/>
    </source>
</evidence>
<feature type="chain" id="PRO_5045849535" evidence="2">
    <location>
        <begin position="20"/>
        <end position="167"/>
    </location>
</feature>
<evidence type="ECO:0000313" key="3">
    <source>
        <dbReference type="EMBL" id="MFC4820298.1"/>
    </source>
</evidence>
<proteinExistence type="predicted"/>
<evidence type="ECO:0000256" key="2">
    <source>
        <dbReference type="SAM" id="SignalP"/>
    </source>
</evidence>
<dbReference type="EMBL" id="JBHSHD010000007">
    <property type="protein sequence ID" value="MFC4820298.1"/>
    <property type="molecule type" value="Genomic_DNA"/>
</dbReference>
<protein>
    <submittedName>
        <fullName evidence="3">Cytochrome C</fullName>
    </submittedName>
</protein>
<organism evidence="3 4">
    <name type="scientific">Dokdonella ginsengisoli</name>
    <dbReference type="NCBI Taxonomy" id="363846"/>
    <lineage>
        <taxon>Bacteria</taxon>
        <taxon>Pseudomonadati</taxon>
        <taxon>Pseudomonadota</taxon>
        <taxon>Gammaproteobacteria</taxon>
        <taxon>Lysobacterales</taxon>
        <taxon>Rhodanobacteraceae</taxon>
        <taxon>Dokdonella</taxon>
    </lineage>
</organism>
<dbReference type="RefSeq" id="WP_380020139.1">
    <property type="nucleotide sequence ID" value="NZ_JBHSHD010000007.1"/>
</dbReference>
<feature type="signal peptide" evidence="2">
    <location>
        <begin position="1"/>
        <end position="19"/>
    </location>
</feature>
<comment type="caution">
    <text evidence="3">The sequence shown here is derived from an EMBL/GenBank/DDBJ whole genome shotgun (WGS) entry which is preliminary data.</text>
</comment>
<dbReference type="InterPro" id="IPR036909">
    <property type="entry name" value="Cyt_c-like_dom_sf"/>
</dbReference>
<keyword evidence="4" id="KW-1185">Reference proteome</keyword>
<dbReference type="Proteomes" id="UP001595886">
    <property type="component" value="Unassembled WGS sequence"/>
</dbReference>
<dbReference type="Gene3D" id="1.10.760.10">
    <property type="entry name" value="Cytochrome c-like domain"/>
    <property type="match status" value="1"/>
</dbReference>
<dbReference type="SUPFAM" id="SSF46626">
    <property type="entry name" value="Cytochrome c"/>
    <property type="match status" value="1"/>
</dbReference>
<reference evidence="4" key="1">
    <citation type="journal article" date="2019" name="Int. J. Syst. Evol. Microbiol.">
        <title>The Global Catalogue of Microorganisms (GCM) 10K type strain sequencing project: providing services to taxonomists for standard genome sequencing and annotation.</title>
        <authorList>
            <consortium name="The Broad Institute Genomics Platform"/>
            <consortium name="The Broad Institute Genome Sequencing Center for Infectious Disease"/>
            <person name="Wu L."/>
            <person name="Ma J."/>
        </authorList>
    </citation>
    <scope>NUCLEOTIDE SEQUENCE [LARGE SCALE GENOMIC DNA]</scope>
    <source>
        <strain evidence="4">CCUG 30340</strain>
    </source>
</reference>
<feature type="compositionally biased region" description="Pro residues" evidence="1">
    <location>
        <begin position="157"/>
        <end position="167"/>
    </location>
</feature>
<gene>
    <name evidence="3" type="ORF">ACFO6Q_08180</name>
</gene>
<evidence type="ECO:0000256" key="1">
    <source>
        <dbReference type="SAM" id="MobiDB-lite"/>
    </source>
</evidence>
<accession>A0ABV9QSG7</accession>